<accession>J5QAW5</accession>
<dbReference type="EMBL" id="ALBS01000295">
    <property type="protein sequence ID" value="EJT46403.1"/>
    <property type="molecule type" value="Genomic_DNA"/>
</dbReference>
<protein>
    <submittedName>
        <fullName evidence="2">Uncharacterized protein</fullName>
    </submittedName>
</protein>
<dbReference type="RefSeq" id="XP_014177332.1">
    <property type="nucleotide sequence ID" value="XM_014321857.1"/>
</dbReference>
<sequence length="527" mass="58691">MLQSFAQAIRASWQDHASALHQLAHGRPPTATRAPCTSASRRERLTETSRLGCALEGKHSSVFRGDWSPDSPSSSIIDVGQPKHTMNLTRHNALSGWVSPGQQRVQARAERSVSWSQADIRLSTAQRQVLADLPPPLPTRPRDLNECALGVALTLITTSLATSTAEINGVSVQHTVRATVVTAASFKSRIMTIVRTGTAAFSVVRTTDSRLRSDLEWVHLKAYTYLRDAVRGTGAGIEFSSYFSKDSTESPFHLFVVDFPVDNLVMRSCLPLENSERVWESEGRERLDEIEHLFPGHHDFAAAARRLPFLNSQGLHLKELTAMPPPTGSVKKFTKQWLLYLIKSATAPLLTAPLTVQMRHDEFDRDGFKVHIVIKIVCHLTADDARKTRSAWFPNQPPPVHYPTSDSPAQERGFDPANYILANILPKDVSTLLRFILLTCPRLKYVTLAVTQHYAYMVNLVAFLQVGFKDQGVPVDHRPMHHAVKALCDLGIPEKRWGVVWNASKTYEPGARGPLTPAELVNFGWNR</sequence>
<dbReference type="Proteomes" id="UP000002748">
    <property type="component" value="Unassembled WGS sequence"/>
</dbReference>
<feature type="region of interest" description="Disordered" evidence="1">
    <location>
        <begin position="24"/>
        <end position="43"/>
    </location>
</feature>
<dbReference type="KEGG" id="tasa:A1Q1_05050"/>
<evidence type="ECO:0000313" key="2">
    <source>
        <dbReference type="EMBL" id="EJT46403.1"/>
    </source>
</evidence>
<gene>
    <name evidence="2" type="ORF">A1Q1_05050</name>
</gene>
<dbReference type="GeneID" id="25988562"/>
<comment type="caution">
    <text evidence="2">The sequence shown here is derived from an EMBL/GenBank/DDBJ whole genome shotgun (WGS) entry which is preliminary data.</text>
</comment>
<dbReference type="HOGENOM" id="CLU_516987_0_0_1"/>
<dbReference type="AlphaFoldDB" id="J5QAW5"/>
<name>J5QAW5_TRIAS</name>
<reference evidence="2 3" key="1">
    <citation type="journal article" date="2012" name="Eukaryot. Cell">
        <title>Draft genome sequence of CBS 2479, the standard type strain of Trichosporon asahii.</title>
        <authorList>
            <person name="Yang R.Y."/>
            <person name="Li H.T."/>
            <person name="Zhu H."/>
            <person name="Zhou G.P."/>
            <person name="Wang M."/>
            <person name="Wang L."/>
        </authorList>
    </citation>
    <scope>NUCLEOTIDE SEQUENCE [LARGE SCALE GENOMIC DNA]</scope>
    <source>
        <strain evidence="3">ATCC 90039 / CBS 2479 / JCM 2466 / KCTC 7840 / NCYC 2677 / UAMH 7654</strain>
    </source>
</reference>
<dbReference type="VEuPathDB" id="FungiDB:A1Q1_05050"/>
<evidence type="ECO:0000313" key="3">
    <source>
        <dbReference type="Proteomes" id="UP000002748"/>
    </source>
</evidence>
<evidence type="ECO:0000256" key="1">
    <source>
        <dbReference type="SAM" id="MobiDB-lite"/>
    </source>
</evidence>
<organism evidence="2 3">
    <name type="scientific">Trichosporon asahii var. asahii (strain ATCC 90039 / CBS 2479 / JCM 2466 / KCTC 7840 / NBRC 103889/ NCYC 2677 / UAMH 7654)</name>
    <name type="common">Yeast</name>
    <dbReference type="NCBI Taxonomy" id="1186058"/>
    <lineage>
        <taxon>Eukaryota</taxon>
        <taxon>Fungi</taxon>
        <taxon>Dikarya</taxon>
        <taxon>Basidiomycota</taxon>
        <taxon>Agaricomycotina</taxon>
        <taxon>Tremellomycetes</taxon>
        <taxon>Trichosporonales</taxon>
        <taxon>Trichosporonaceae</taxon>
        <taxon>Trichosporon</taxon>
    </lineage>
</organism>
<proteinExistence type="predicted"/>